<evidence type="ECO:0000256" key="7">
    <source>
        <dbReference type="ARBA" id="ARBA00023065"/>
    </source>
</evidence>
<keyword evidence="4" id="KW-1134">Transmembrane beta strand</keyword>
<evidence type="ECO:0000256" key="5">
    <source>
        <dbReference type="ARBA" id="ARBA00022692"/>
    </source>
</evidence>
<name>A0A2S5GTB3_9BURK</name>
<keyword evidence="10" id="KW-0998">Cell outer membrane</keyword>
<evidence type="ECO:0000256" key="10">
    <source>
        <dbReference type="ARBA" id="ARBA00023237"/>
    </source>
</evidence>
<dbReference type="Gene3D" id="2.40.160.10">
    <property type="entry name" value="Porin"/>
    <property type="match status" value="1"/>
</dbReference>
<dbReference type="GO" id="GO:0046930">
    <property type="term" value="C:pore complex"/>
    <property type="evidence" value="ECO:0007669"/>
    <property type="project" value="UniProtKB-KW"/>
</dbReference>
<dbReference type="PANTHER" id="PTHR34501:SF9">
    <property type="entry name" value="MAJOR OUTER MEMBRANE PROTEIN P.IA"/>
    <property type="match status" value="1"/>
</dbReference>
<dbReference type="GO" id="GO:0015288">
    <property type="term" value="F:porin activity"/>
    <property type="evidence" value="ECO:0007669"/>
    <property type="project" value="UniProtKB-KW"/>
</dbReference>
<comment type="caution">
    <text evidence="13">The sequence shown here is derived from an EMBL/GenBank/DDBJ whole genome shotgun (WGS) entry which is preliminary data.</text>
</comment>
<evidence type="ECO:0000256" key="11">
    <source>
        <dbReference type="SAM" id="SignalP"/>
    </source>
</evidence>
<dbReference type="InterPro" id="IPR033900">
    <property type="entry name" value="Gram_neg_porin_domain"/>
</dbReference>
<evidence type="ECO:0000313" key="13">
    <source>
        <dbReference type="EMBL" id="PPA76188.1"/>
    </source>
</evidence>
<dbReference type="GO" id="GO:0009279">
    <property type="term" value="C:cell outer membrane"/>
    <property type="evidence" value="ECO:0007669"/>
    <property type="project" value="UniProtKB-SubCell"/>
</dbReference>
<accession>A0A2S5GTB3</accession>
<dbReference type="OrthoDB" id="8520696at2"/>
<evidence type="ECO:0000256" key="1">
    <source>
        <dbReference type="ARBA" id="ARBA00004571"/>
    </source>
</evidence>
<reference evidence="13 14" key="1">
    <citation type="submission" date="2018-02" db="EMBL/GenBank/DDBJ databases">
        <title>Draft Genome of Achromobacter spanius stain 6.</title>
        <authorList>
            <person name="Gunasekera T.S."/>
            <person name="Radwan O."/>
            <person name="Ruiz O.N."/>
        </authorList>
    </citation>
    <scope>NUCLEOTIDE SEQUENCE [LARGE SCALE GENOMIC DNA]</scope>
    <source>
        <strain evidence="13 14">6</strain>
    </source>
</reference>
<evidence type="ECO:0000256" key="3">
    <source>
        <dbReference type="ARBA" id="ARBA00022448"/>
    </source>
</evidence>
<evidence type="ECO:0000313" key="14">
    <source>
        <dbReference type="Proteomes" id="UP000239990"/>
    </source>
</evidence>
<protein>
    <submittedName>
        <fullName evidence="13">Porin</fullName>
    </submittedName>
</protein>
<comment type="subcellular location">
    <subcellularLocation>
        <location evidence="1">Cell outer membrane</location>
        <topology evidence="1">Multi-pass membrane protein</topology>
    </subcellularLocation>
</comment>
<evidence type="ECO:0000256" key="2">
    <source>
        <dbReference type="ARBA" id="ARBA00011233"/>
    </source>
</evidence>
<dbReference type="CDD" id="cd00342">
    <property type="entry name" value="gram_neg_porins"/>
    <property type="match status" value="1"/>
</dbReference>
<evidence type="ECO:0000256" key="9">
    <source>
        <dbReference type="ARBA" id="ARBA00023136"/>
    </source>
</evidence>
<evidence type="ECO:0000259" key="12">
    <source>
        <dbReference type="Pfam" id="PF13609"/>
    </source>
</evidence>
<evidence type="ECO:0000256" key="8">
    <source>
        <dbReference type="ARBA" id="ARBA00023114"/>
    </source>
</evidence>
<sequence length="370" mass="39061">MKKAFCAVVMAAGLTVPPVLATAAAVEDFGLHLYGVVDAGVAVTSVSGQGSHAGVLNGGLTDSLWGLSGTDDLGGGWRSRFGLESGFDPSSGQLEDEGRLFNYAAWVGLGNDTYGEVRLGRQRTIGQTFGNALEIASWKDMGMGATFKASDNFQFSNMVNVTSADWNGFQLGAGYSFDAGDQNRFRSNQNTRAVSAGLKYESGPLLAVATWDQLQLASSDSAAGAKRPRAVQLGAAYDFEVLKLSLAWSRQQNGYVGLDGGDPDNLGQGLGPAPFVQGGTINAWLVGASVPFGPGTVLVQWSLARPDWQWDNGMTARKAQVATLGYTYALSPRTTLYGFAGYASNYTLDDQFDPAHSHTTRVGAGVSHHF</sequence>
<dbReference type="EMBL" id="PREU01000004">
    <property type="protein sequence ID" value="PPA76188.1"/>
    <property type="molecule type" value="Genomic_DNA"/>
</dbReference>
<keyword evidence="5" id="KW-0812">Transmembrane</keyword>
<comment type="subunit">
    <text evidence="2">Homotrimer.</text>
</comment>
<proteinExistence type="predicted"/>
<keyword evidence="9" id="KW-0472">Membrane</keyword>
<evidence type="ECO:0000256" key="4">
    <source>
        <dbReference type="ARBA" id="ARBA00022452"/>
    </source>
</evidence>
<organism evidence="13 14">
    <name type="scientific">Achromobacter spanius</name>
    <dbReference type="NCBI Taxonomy" id="217203"/>
    <lineage>
        <taxon>Bacteria</taxon>
        <taxon>Pseudomonadati</taxon>
        <taxon>Pseudomonadota</taxon>
        <taxon>Betaproteobacteria</taxon>
        <taxon>Burkholderiales</taxon>
        <taxon>Alcaligenaceae</taxon>
        <taxon>Achromobacter</taxon>
    </lineage>
</organism>
<gene>
    <name evidence="13" type="ORF">C4E15_10965</name>
</gene>
<dbReference type="SUPFAM" id="SSF56935">
    <property type="entry name" value="Porins"/>
    <property type="match status" value="1"/>
</dbReference>
<dbReference type="InterPro" id="IPR023614">
    <property type="entry name" value="Porin_dom_sf"/>
</dbReference>
<evidence type="ECO:0000256" key="6">
    <source>
        <dbReference type="ARBA" id="ARBA00022729"/>
    </source>
</evidence>
<feature type="signal peptide" evidence="11">
    <location>
        <begin position="1"/>
        <end position="21"/>
    </location>
</feature>
<feature type="chain" id="PRO_5015490663" evidence="11">
    <location>
        <begin position="22"/>
        <end position="370"/>
    </location>
</feature>
<dbReference type="PANTHER" id="PTHR34501">
    <property type="entry name" value="PROTEIN YDDL-RELATED"/>
    <property type="match status" value="1"/>
</dbReference>
<dbReference type="Pfam" id="PF13609">
    <property type="entry name" value="Porin_4"/>
    <property type="match status" value="1"/>
</dbReference>
<feature type="domain" description="Porin" evidence="12">
    <location>
        <begin position="19"/>
        <end position="345"/>
    </location>
</feature>
<dbReference type="GO" id="GO:0006811">
    <property type="term" value="P:monoatomic ion transport"/>
    <property type="evidence" value="ECO:0007669"/>
    <property type="project" value="UniProtKB-KW"/>
</dbReference>
<dbReference type="Proteomes" id="UP000239990">
    <property type="component" value="Unassembled WGS sequence"/>
</dbReference>
<dbReference type="RefSeq" id="WP_104143543.1">
    <property type="nucleotide sequence ID" value="NZ_PREU01000004.1"/>
</dbReference>
<keyword evidence="6 11" id="KW-0732">Signal</keyword>
<dbReference type="AlphaFoldDB" id="A0A2S5GTB3"/>
<keyword evidence="7" id="KW-0406">Ion transport</keyword>
<keyword evidence="3" id="KW-0813">Transport</keyword>
<dbReference type="InterPro" id="IPR050298">
    <property type="entry name" value="Gram-neg_bact_OMP"/>
</dbReference>
<keyword evidence="8" id="KW-0626">Porin</keyword>